<dbReference type="Gene3D" id="1.10.287.130">
    <property type="match status" value="1"/>
</dbReference>
<accession>A0A2S6IB60</accession>
<dbReference type="InterPro" id="IPR003594">
    <property type="entry name" value="HATPase_dom"/>
</dbReference>
<dbReference type="Pfam" id="PF12833">
    <property type="entry name" value="HTH_18"/>
    <property type="match status" value="1"/>
</dbReference>
<dbReference type="SMART" id="SM00388">
    <property type="entry name" value="HisKA"/>
    <property type="match status" value="1"/>
</dbReference>
<keyword evidence="6" id="KW-0804">Transcription</keyword>
<dbReference type="InterPro" id="IPR013783">
    <property type="entry name" value="Ig-like_fold"/>
</dbReference>
<dbReference type="InterPro" id="IPR001789">
    <property type="entry name" value="Sig_transdc_resp-reg_receiver"/>
</dbReference>
<evidence type="ECO:0000313" key="13">
    <source>
        <dbReference type="Proteomes" id="UP000237662"/>
    </source>
</evidence>
<dbReference type="InterPro" id="IPR015943">
    <property type="entry name" value="WD40/YVTN_repeat-like_dom_sf"/>
</dbReference>
<dbReference type="SUPFAM" id="SSF101898">
    <property type="entry name" value="NHL repeat"/>
    <property type="match status" value="1"/>
</dbReference>
<evidence type="ECO:0000256" key="2">
    <source>
        <dbReference type="ARBA" id="ARBA00012438"/>
    </source>
</evidence>
<evidence type="ECO:0000256" key="1">
    <source>
        <dbReference type="ARBA" id="ARBA00000085"/>
    </source>
</evidence>
<dbReference type="Pfam" id="PF00072">
    <property type="entry name" value="Response_reg"/>
    <property type="match status" value="1"/>
</dbReference>
<evidence type="ECO:0000256" key="7">
    <source>
        <dbReference type="PROSITE-ProRule" id="PRU00169"/>
    </source>
</evidence>
<dbReference type="SMART" id="SM00342">
    <property type="entry name" value="HTH_ARAC"/>
    <property type="match status" value="1"/>
</dbReference>
<dbReference type="PROSITE" id="PS01124">
    <property type="entry name" value="HTH_ARAC_FAMILY_2"/>
    <property type="match status" value="1"/>
</dbReference>
<dbReference type="SUPFAM" id="SSF63829">
    <property type="entry name" value="Calcium-dependent phosphotriesterase"/>
    <property type="match status" value="1"/>
</dbReference>
<feature type="domain" description="HTH araC/xylS-type" evidence="9">
    <location>
        <begin position="1303"/>
        <end position="1402"/>
    </location>
</feature>
<dbReference type="SUPFAM" id="SSF55874">
    <property type="entry name" value="ATPase domain of HSP90 chaperone/DNA topoisomerase II/histidine kinase"/>
    <property type="match status" value="1"/>
</dbReference>
<dbReference type="Proteomes" id="UP000237662">
    <property type="component" value="Unassembled WGS sequence"/>
</dbReference>
<dbReference type="PROSITE" id="PS50110">
    <property type="entry name" value="RESPONSE_REGULATORY"/>
    <property type="match status" value="1"/>
</dbReference>
<dbReference type="OrthoDB" id="358279at2"/>
<sequence>MPYTFFSAFEIQANRVPALCCLPRTGVGRPWLIWLLLTVAFSSVGLLKATQPYTPTVVNPLTESWRWRQFPELSDKGIRCIVETPDRRVFAGSTDGVLEYNGYDWTAHTGRNSPQGYPVEQLLVASDGSIVASNRAGIFRYREGKWTHEFVAPDNFPFSFTALKELNEGSILGCSDRGFLRLAGGKVSILTSATRQESLKNALPEVTWFLLPDGALSESRSFHSASDVLEDARGDVWLALNTTMESGKLLRFHPADFFAGGGLPYEVVQSAAGTKLGSDQKVLEAKDGRIWVINSSSDRGIVVYDGREWETISVHPLFGGDEYMTDIVQSDNGIIWISTIAKIYSYSPNGAWELYKAPQYPIPANRVLLQKSQSDQLWLAGYKSKLLLLDFSLSRWLTYDGLSFQFADGPDEEWFVEADNRVVRRSGDEWIAYGTEDGLMDAPVRLLRTSAGQLWAAGSHLGKAATAVLRGEKWELHLHPTLSWGIDYRAVFEASDGGLWFGGSVDARSQDGFTSGVLELRDPTAETFEWVHHVYGENGLNQANVYGIGETPDGTICIGGSKLMLFEGGSWRPAEDERLQQYVNCLRSTEDLLLVGSRYYGVFVYDGQEWKNYTTDDGLSGNTILSIDALSDSLFIVATENGTCAFDGQSWTCDLFPDQLALDFEGGTITHTDDYLWIDHVPRSWKRRALTGSTFEQEPNTFFSTRYQPSRTPPETSIAFYTERVPAEGNGIISWAGKDFFGKTNAENLVFSYRLDGGPWLPYGSDNEYAFTSMPDGPHRLEVRARDIDFNVDPTPAVVDFAVLPPIWKQGWFIGLMLLFLAIFGFYEYRVLTKKKKLEVVNASLHERNEEIRHQRDKLESMLVQLENLSKAKLGFFTNISHELRTPLTLILGPITQLVEEQESLSETRRRQLQSMVQRNANRLLKLIDQLLEIRRIEHTSLEINLSDIHLARYVEAIVELFEDLALDRDVCLRMTDRTEARYASTDLDKVEKILANLLSNAFRHTPEGGTIDVTLSEEAAEAADLNPFYDRYFKLEVRDTGTGISPEKIALIFDKYYTSGTGVTPSGGTGIGLSYIKDLVYLMQGEIRVDSTDGMGSTFTVYLPLIIAHPAGAGEGALRLPALAATIREASLLQDSFVALSEPPEEAAAATPRKNILVVEDNPDMLQFLAQLLRDKYRVSTATNGREGLQLAEQRSFDLIVSDVMMAEMDGMELCRQIKGKLATSHIPVVLLTAKVLDENKLSGYRMGADDYITKPFNPDLLLVRVESLLDQRQRLREKFNLDFRLTPEVEELPSADEEFMSRLVTLLQEKVSESEFNVKAMCDAMHLSHMHFIRKVKQLTGKKPIDLLKSYRMKRAKELLGQGSLTIAEVAYQVGFDLPNSFSRTFKKEFNMTPTEYAKSMQAEEQV</sequence>
<dbReference type="EC" id="2.7.13.3" evidence="2"/>
<dbReference type="SMART" id="SM00448">
    <property type="entry name" value="REC"/>
    <property type="match status" value="1"/>
</dbReference>
<evidence type="ECO:0000259" key="10">
    <source>
        <dbReference type="PROSITE" id="PS50109"/>
    </source>
</evidence>
<protein>
    <recommendedName>
        <fullName evidence="2">histidine kinase</fullName>
        <ecNumber evidence="2">2.7.13.3</ecNumber>
    </recommendedName>
</protein>
<dbReference type="InterPro" id="IPR003661">
    <property type="entry name" value="HisK_dim/P_dom"/>
</dbReference>
<dbReference type="GO" id="GO:0000155">
    <property type="term" value="F:phosphorelay sensor kinase activity"/>
    <property type="evidence" value="ECO:0007669"/>
    <property type="project" value="InterPro"/>
</dbReference>
<name>A0A2S6IB60_9BACT</name>
<dbReference type="FunFam" id="1.10.287.130:FF:000045">
    <property type="entry name" value="Two-component system sensor histidine kinase/response regulator"/>
    <property type="match status" value="1"/>
</dbReference>
<keyword evidence="12" id="KW-0808">Transferase</keyword>
<feature type="modified residue" description="4-aspartylphosphate" evidence="7">
    <location>
        <position position="1204"/>
    </location>
</feature>
<dbReference type="InterPro" id="IPR018062">
    <property type="entry name" value="HTH_AraC-typ_CS"/>
</dbReference>
<dbReference type="CDD" id="cd00082">
    <property type="entry name" value="HisKA"/>
    <property type="match status" value="1"/>
</dbReference>
<evidence type="ECO:0000259" key="9">
    <source>
        <dbReference type="PROSITE" id="PS01124"/>
    </source>
</evidence>
<keyword evidence="8" id="KW-0175">Coiled coil</keyword>
<dbReference type="InterPro" id="IPR018060">
    <property type="entry name" value="HTH_AraC"/>
</dbReference>
<dbReference type="Gene3D" id="1.10.10.60">
    <property type="entry name" value="Homeodomain-like"/>
    <property type="match status" value="2"/>
</dbReference>
<evidence type="ECO:0000256" key="3">
    <source>
        <dbReference type="ARBA" id="ARBA00022553"/>
    </source>
</evidence>
<gene>
    <name evidence="12" type="ORF">CLV84_1715</name>
</gene>
<dbReference type="InterPro" id="IPR036890">
    <property type="entry name" value="HATPase_C_sf"/>
</dbReference>
<dbReference type="InterPro" id="IPR004358">
    <property type="entry name" value="Sig_transdc_His_kin-like_C"/>
</dbReference>
<evidence type="ECO:0000259" key="11">
    <source>
        <dbReference type="PROSITE" id="PS50110"/>
    </source>
</evidence>
<dbReference type="SUPFAM" id="SSF46689">
    <property type="entry name" value="Homeodomain-like"/>
    <property type="match status" value="1"/>
</dbReference>
<dbReference type="SMART" id="SM00387">
    <property type="entry name" value="HATPase_c"/>
    <property type="match status" value="1"/>
</dbReference>
<reference evidence="12 13" key="1">
    <citation type="submission" date="2018-02" db="EMBL/GenBank/DDBJ databases">
        <title>Genomic Encyclopedia of Archaeal and Bacterial Type Strains, Phase II (KMG-II): from individual species to whole genera.</title>
        <authorList>
            <person name="Goeker M."/>
        </authorList>
    </citation>
    <scope>NUCLEOTIDE SEQUENCE [LARGE SCALE GENOMIC DNA]</scope>
    <source>
        <strain evidence="12 13">DSM 29526</strain>
    </source>
</reference>
<evidence type="ECO:0000313" key="12">
    <source>
        <dbReference type="EMBL" id="PPK88744.1"/>
    </source>
</evidence>
<evidence type="ECO:0000256" key="5">
    <source>
        <dbReference type="ARBA" id="ARBA00023125"/>
    </source>
</evidence>
<dbReference type="Gene3D" id="3.30.565.10">
    <property type="entry name" value="Histidine kinase-like ATPase, C-terminal domain"/>
    <property type="match status" value="1"/>
</dbReference>
<keyword evidence="5" id="KW-0238">DNA-binding</keyword>
<keyword evidence="12" id="KW-0418">Kinase</keyword>
<proteinExistence type="predicted"/>
<feature type="domain" description="Histidine kinase" evidence="10">
    <location>
        <begin position="879"/>
        <end position="1108"/>
    </location>
</feature>
<dbReference type="Gene3D" id="3.40.50.2300">
    <property type="match status" value="1"/>
</dbReference>
<dbReference type="GO" id="GO:0003700">
    <property type="term" value="F:DNA-binding transcription factor activity"/>
    <property type="evidence" value="ECO:0007669"/>
    <property type="project" value="InterPro"/>
</dbReference>
<comment type="caution">
    <text evidence="12">The sequence shown here is derived from an EMBL/GenBank/DDBJ whole genome shotgun (WGS) entry which is preliminary data.</text>
</comment>
<dbReference type="PANTHER" id="PTHR43547:SF2">
    <property type="entry name" value="HYBRID SIGNAL TRANSDUCTION HISTIDINE KINASE C"/>
    <property type="match status" value="1"/>
</dbReference>
<organism evidence="12 13">
    <name type="scientific">Neolewinella xylanilytica</name>
    <dbReference type="NCBI Taxonomy" id="1514080"/>
    <lineage>
        <taxon>Bacteria</taxon>
        <taxon>Pseudomonadati</taxon>
        <taxon>Bacteroidota</taxon>
        <taxon>Saprospiria</taxon>
        <taxon>Saprospirales</taxon>
        <taxon>Lewinellaceae</taxon>
        <taxon>Neolewinella</taxon>
    </lineage>
</organism>
<dbReference type="InterPro" id="IPR011006">
    <property type="entry name" value="CheY-like_superfamily"/>
</dbReference>
<keyword evidence="4" id="KW-0805">Transcription regulation</keyword>
<feature type="coiled-coil region" evidence="8">
    <location>
        <begin position="835"/>
        <end position="872"/>
    </location>
</feature>
<dbReference type="Gene3D" id="2.60.40.10">
    <property type="entry name" value="Immunoglobulins"/>
    <property type="match status" value="1"/>
</dbReference>
<dbReference type="InterPro" id="IPR009057">
    <property type="entry name" value="Homeodomain-like_sf"/>
</dbReference>
<dbReference type="EMBL" id="PTJC01000005">
    <property type="protein sequence ID" value="PPK88744.1"/>
    <property type="molecule type" value="Genomic_DNA"/>
</dbReference>
<feature type="domain" description="Response regulatory" evidence="11">
    <location>
        <begin position="1156"/>
        <end position="1271"/>
    </location>
</feature>
<dbReference type="PROSITE" id="PS50109">
    <property type="entry name" value="HIS_KIN"/>
    <property type="match status" value="1"/>
</dbReference>
<keyword evidence="13" id="KW-1185">Reference proteome</keyword>
<dbReference type="Gene3D" id="2.130.10.10">
    <property type="entry name" value="YVTN repeat-like/Quinoprotein amine dehydrogenase"/>
    <property type="match status" value="3"/>
</dbReference>
<dbReference type="SUPFAM" id="SSF47384">
    <property type="entry name" value="Homodimeric domain of signal transducing histidine kinase"/>
    <property type="match status" value="1"/>
</dbReference>
<dbReference type="PRINTS" id="PR00344">
    <property type="entry name" value="BCTRLSENSOR"/>
</dbReference>
<dbReference type="InterPro" id="IPR036097">
    <property type="entry name" value="HisK_dim/P_sf"/>
</dbReference>
<evidence type="ECO:0000256" key="6">
    <source>
        <dbReference type="ARBA" id="ARBA00023163"/>
    </source>
</evidence>
<dbReference type="GO" id="GO:0043565">
    <property type="term" value="F:sequence-specific DNA binding"/>
    <property type="evidence" value="ECO:0007669"/>
    <property type="project" value="InterPro"/>
</dbReference>
<dbReference type="FunFam" id="3.40.50.2300:FF:000138">
    <property type="entry name" value="Two-component system sensor histidine kinase/response regulator"/>
    <property type="match status" value="1"/>
</dbReference>
<dbReference type="Pfam" id="PF02518">
    <property type="entry name" value="HATPase_c"/>
    <property type="match status" value="1"/>
</dbReference>
<evidence type="ECO:0000256" key="8">
    <source>
        <dbReference type="SAM" id="Coils"/>
    </source>
</evidence>
<keyword evidence="3 7" id="KW-0597">Phosphoprotein</keyword>
<dbReference type="SUPFAM" id="SSF52172">
    <property type="entry name" value="CheY-like"/>
    <property type="match status" value="1"/>
</dbReference>
<dbReference type="InterPro" id="IPR005467">
    <property type="entry name" value="His_kinase_dom"/>
</dbReference>
<dbReference type="PANTHER" id="PTHR43547">
    <property type="entry name" value="TWO-COMPONENT HISTIDINE KINASE"/>
    <property type="match status" value="1"/>
</dbReference>
<dbReference type="PROSITE" id="PS00041">
    <property type="entry name" value="HTH_ARAC_FAMILY_1"/>
    <property type="match status" value="1"/>
</dbReference>
<comment type="catalytic activity">
    <reaction evidence="1">
        <text>ATP + protein L-histidine = ADP + protein N-phospho-L-histidine.</text>
        <dbReference type="EC" id="2.7.13.3"/>
    </reaction>
</comment>
<dbReference type="Pfam" id="PF00512">
    <property type="entry name" value="HisKA"/>
    <property type="match status" value="1"/>
</dbReference>
<evidence type="ECO:0000256" key="4">
    <source>
        <dbReference type="ARBA" id="ARBA00023015"/>
    </source>
</evidence>